<dbReference type="SUPFAM" id="SSF54236">
    <property type="entry name" value="Ubiquitin-like"/>
    <property type="match status" value="4"/>
</dbReference>
<evidence type="ECO:0000313" key="3">
    <source>
        <dbReference type="Proteomes" id="UP001620626"/>
    </source>
</evidence>
<feature type="domain" description="Ubiquitin-like" evidence="1">
    <location>
        <begin position="46"/>
        <end position="125"/>
    </location>
</feature>
<name>A0ABD2JWM6_9BILA</name>
<dbReference type="PANTHER" id="PTHR10621:SF0">
    <property type="entry name" value="UV EXCISION REPAIR PROTEIN RAD23"/>
    <property type="match status" value="1"/>
</dbReference>
<gene>
    <name evidence="2" type="ORF">niasHT_023036</name>
</gene>
<dbReference type="InterPro" id="IPR000626">
    <property type="entry name" value="Ubiquitin-like_dom"/>
</dbReference>
<evidence type="ECO:0000313" key="2">
    <source>
        <dbReference type="EMBL" id="KAL3095060.1"/>
    </source>
</evidence>
<dbReference type="AlphaFoldDB" id="A0ABD2JWM6"/>
<dbReference type="SMART" id="SM00213">
    <property type="entry name" value="UBQ"/>
    <property type="match status" value="4"/>
</dbReference>
<reference evidence="2 3" key="1">
    <citation type="submission" date="2024-10" db="EMBL/GenBank/DDBJ databases">
        <authorList>
            <person name="Kim D."/>
        </authorList>
    </citation>
    <scope>NUCLEOTIDE SEQUENCE [LARGE SCALE GENOMIC DNA]</scope>
    <source>
        <strain evidence="2">BH-2024</strain>
    </source>
</reference>
<proteinExistence type="predicted"/>
<dbReference type="Proteomes" id="UP001620626">
    <property type="component" value="Unassembled WGS sequence"/>
</dbReference>
<feature type="domain" description="Ubiquitin-like" evidence="1">
    <location>
        <begin position="129"/>
        <end position="221"/>
    </location>
</feature>
<dbReference type="PANTHER" id="PTHR10621">
    <property type="entry name" value="UV EXCISION REPAIR PROTEIN RAD23"/>
    <property type="match status" value="1"/>
</dbReference>
<feature type="domain" description="Ubiquitin-like" evidence="1">
    <location>
        <begin position="391"/>
        <end position="470"/>
    </location>
</feature>
<dbReference type="EMBL" id="JBICBT010000886">
    <property type="protein sequence ID" value="KAL3095060.1"/>
    <property type="molecule type" value="Genomic_DNA"/>
</dbReference>
<keyword evidence="3" id="KW-1185">Reference proteome</keyword>
<accession>A0ABD2JWM6</accession>
<evidence type="ECO:0000259" key="1">
    <source>
        <dbReference type="PROSITE" id="PS50053"/>
    </source>
</evidence>
<protein>
    <recommendedName>
        <fullName evidence="1">Ubiquitin-like domain-containing protein</fullName>
    </recommendedName>
</protein>
<sequence length="482" mass="55587">MTEKFKTEYASDLKRLTLKYGQNDDYDVLKDGKAIANYPIKGGDSVHLTIGEFKISVSYEKKKTIWVTNEETVEILKKKIKNESGINRSMQTLGLKKPDNDTVIVLDDSLTMKYYKIEEGTEVLLYKNFKITVVTADEKSDNGDNQQFAVYVNGKEKVEDLKKKIMETLVKNTKTEYGSDPGRMTLQYGERDEFINDRKTIDDYQIKEDDTVRVSIGEFGVVIMQYGKNNEVKRYKVWVKREETVSILKKKIKNVSGIESDHQILNRNARNGALLKDQKKLKRYRIKSETTIYLSIIYAITVTADEQIFNKWLHISNTITVTVNGMDTVEDLKENIIDTMTEKNKTMLENDLERLTLQYDEDKDYAILNDAQTISYYLGQSCHVRLSIGEFKIVVRYEKNNVVINYPIWVKRDETVAILKKKIKIESEIEPDDQIVKVVDPNGDGGAVTVLEDDKTMTNYGIGEDSTILLFTEFEIVFRNVL</sequence>
<dbReference type="Pfam" id="PF14560">
    <property type="entry name" value="Ubiquitin_2"/>
    <property type="match status" value="1"/>
</dbReference>
<feature type="domain" description="Ubiquitin-like" evidence="1">
    <location>
        <begin position="219"/>
        <end position="294"/>
    </location>
</feature>
<dbReference type="Gene3D" id="3.10.20.90">
    <property type="entry name" value="Phosphatidylinositol 3-kinase Catalytic Subunit, Chain A, domain 1"/>
    <property type="match status" value="4"/>
</dbReference>
<comment type="caution">
    <text evidence="2">The sequence shown here is derived from an EMBL/GenBank/DDBJ whole genome shotgun (WGS) entry which is preliminary data.</text>
</comment>
<dbReference type="Pfam" id="PF00240">
    <property type="entry name" value="ubiquitin"/>
    <property type="match status" value="1"/>
</dbReference>
<organism evidence="2 3">
    <name type="scientific">Heterodera trifolii</name>
    <dbReference type="NCBI Taxonomy" id="157864"/>
    <lineage>
        <taxon>Eukaryota</taxon>
        <taxon>Metazoa</taxon>
        <taxon>Ecdysozoa</taxon>
        <taxon>Nematoda</taxon>
        <taxon>Chromadorea</taxon>
        <taxon>Rhabditida</taxon>
        <taxon>Tylenchina</taxon>
        <taxon>Tylenchomorpha</taxon>
        <taxon>Tylenchoidea</taxon>
        <taxon>Heteroderidae</taxon>
        <taxon>Heteroderinae</taxon>
        <taxon>Heterodera</taxon>
    </lineage>
</organism>
<dbReference type="InterPro" id="IPR029071">
    <property type="entry name" value="Ubiquitin-like_domsf"/>
</dbReference>
<dbReference type="PROSITE" id="PS50053">
    <property type="entry name" value="UBIQUITIN_2"/>
    <property type="match status" value="4"/>
</dbReference>
<dbReference type="CDD" id="cd17039">
    <property type="entry name" value="Ubl_ubiquitin_like"/>
    <property type="match status" value="3"/>
</dbReference>